<reference evidence="2" key="2">
    <citation type="submission" date="2019-08" db="EMBL/GenBank/DDBJ databases">
        <authorList>
            <consortium name="NCBI Pathogen Detection Project"/>
        </authorList>
    </citation>
    <scope>NUCLEOTIDE SEQUENCE</scope>
    <source>
        <strain evidence="2">SSI_AA433</strain>
    </source>
</reference>
<evidence type="ECO:0000313" key="2">
    <source>
        <dbReference type="EMBL" id="HAD1082744.1"/>
    </source>
</evidence>
<feature type="transmembrane region" description="Helical" evidence="1">
    <location>
        <begin position="120"/>
        <end position="145"/>
    </location>
</feature>
<proteinExistence type="predicted"/>
<feature type="transmembrane region" description="Helical" evidence="1">
    <location>
        <begin position="7"/>
        <end position="28"/>
    </location>
</feature>
<keyword evidence="1" id="KW-1133">Transmembrane helix</keyword>
<dbReference type="AlphaFoldDB" id="A0A709RW03"/>
<feature type="transmembrane region" description="Helical" evidence="1">
    <location>
        <begin position="72"/>
        <end position="90"/>
    </location>
</feature>
<keyword evidence="1" id="KW-0812">Transmembrane</keyword>
<organism evidence="2">
    <name type="scientific">Salmonella typhimurium</name>
    <dbReference type="NCBI Taxonomy" id="90371"/>
    <lineage>
        <taxon>Bacteria</taxon>
        <taxon>Pseudomonadati</taxon>
        <taxon>Pseudomonadota</taxon>
        <taxon>Gammaproteobacteria</taxon>
        <taxon>Enterobacterales</taxon>
        <taxon>Enterobacteriaceae</taxon>
        <taxon>Salmonella</taxon>
    </lineage>
</organism>
<evidence type="ECO:0000256" key="1">
    <source>
        <dbReference type="SAM" id="Phobius"/>
    </source>
</evidence>
<feature type="transmembrane region" description="Helical" evidence="1">
    <location>
        <begin position="40"/>
        <end position="60"/>
    </location>
</feature>
<reference evidence="2" key="1">
    <citation type="journal article" date="2018" name="Genome Biol.">
        <title>SKESA: strategic k-mer extension for scrupulous assemblies.</title>
        <authorList>
            <person name="Souvorov A."/>
            <person name="Agarwala R."/>
            <person name="Lipman D.J."/>
        </authorList>
    </citation>
    <scope>NUCLEOTIDE SEQUENCE</scope>
    <source>
        <strain evidence="2">SSI_AA433</strain>
    </source>
</reference>
<name>A0A709RW03_SALTM</name>
<accession>A0A709RW03</accession>
<gene>
    <name evidence="2" type="ORF">GTH72_22520</name>
</gene>
<sequence>MNTFIKIFYIVLALIWMPAIAAMVGNTLSMLNSGFSDVPTWVLIIALGALSLNVTCYLYFKKSNKNTSFLKYPFVLFCVSLILMPLAWGYTKTMSDPFSEQSQTLANGGGVSFHIPLDNLVYAVLTAAPILAAAAAIIITAVNMYEALSNSKKLQ</sequence>
<comment type="caution">
    <text evidence="2">The sequence shown here is derived from an EMBL/GenBank/DDBJ whole genome shotgun (WGS) entry which is preliminary data.</text>
</comment>
<protein>
    <submittedName>
        <fullName evidence="2">Uncharacterized protein</fullName>
    </submittedName>
</protein>
<keyword evidence="1" id="KW-0472">Membrane</keyword>
<dbReference type="EMBL" id="DAANRG010000028">
    <property type="protein sequence ID" value="HAD1082744.1"/>
    <property type="molecule type" value="Genomic_DNA"/>
</dbReference>